<comment type="subunit">
    <text evidence="6">Consists of a catalytic RNA component (M1 or rnpB) and a protein subunit.</text>
</comment>
<dbReference type="GO" id="GO:0001682">
    <property type="term" value="P:tRNA 5'-leader removal"/>
    <property type="evidence" value="ECO:0007669"/>
    <property type="project" value="UniProtKB-UniRule"/>
</dbReference>
<dbReference type="GO" id="GO:0030677">
    <property type="term" value="C:ribonuclease P complex"/>
    <property type="evidence" value="ECO:0007669"/>
    <property type="project" value="TreeGrafter"/>
</dbReference>
<dbReference type="AlphaFoldDB" id="A0A926IEC9"/>
<comment type="catalytic activity">
    <reaction evidence="6">
        <text>Endonucleolytic cleavage of RNA, removing 5'-extranucleotides from tRNA precursor.</text>
        <dbReference type="EC" id="3.1.26.5"/>
    </reaction>
</comment>
<keyword evidence="9" id="KW-1185">Reference proteome</keyword>
<reference evidence="8" key="1">
    <citation type="submission" date="2020-08" db="EMBL/GenBank/DDBJ databases">
        <title>Genome public.</title>
        <authorList>
            <person name="Liu C."/>
            <person name="Sun Q."/>
        </authorList>
    </citation>
    <scope>NUCLEOTIDE SEQUENCE</scope>
    <source>
        <strain evidence="8">NSJ-12</strain>
    </source>
</reference>
<dbReference type="EMBL" id="JACRSY010000025">
    <property type="protein sequence ID" value="MBC8580657.1"/>
    <property type="molecule type" value="Genomic_DNA"/>
</dbReference>
<comment type="function">
    <text evidence="6">RNaseP catalyzes the removal of the 5'-leader sequence from pre-tRNA to produce the mature 5'-terminus. It can also cleave other RNA substrates such as 4.5S RNA. The protein component plays an auxiliary but essential role in vivo by binding to the 5'-leader sequence and broadening the substrate specificity of the ribozyme.</text>
</comment>
<evidence type="ECO:0000256" key="1">
    <source>
        <dbReference type="ARBA" id="ARBA00022694"/>
    </source>
</evidence>
<keyword evidence="4 6" id="KW-0378">Hydrolase</keyword>
<evidence type="ECO:0000256" key="2">
    <source>
        <dbReference type="ARBA" id="ARBA00022722"/>
    </source>
</evidence>
<evidence type="ECO:0000256" key="5">
    <source>
        <dbReference type="ARBA" id="ARBA00022884"/>
    </source>
</evidence>
<dbReference type="InterPro" id="IPR020568">
    <property type="entry name" value="Ribosomal_Su5_D2-typ_SF"/>
</dbReference>
<dbReference type="GO" id="GO:0000049">
    <property type="term" value="F:tRNA binding"/>
    <property type="evidence" value="ECO:0007669"/>
    <property type="project" value="UniProtKB-UniRule"/>
</dbReference>
<keyword evidence="3 6" id="KW-0255">Endonuclease</keyword>
<organism evidence="8 9">
    <name type="scientific">Zhenhengia yiwuensis</name>
    <dbReference type="NCBI Taxonomy" id="2763666"/>
    <lineage>
        <taxon>Bacteria</taxon>
        <taxon>Bacillati</taxon>
        <taxon>Bacillota</taxon>
        <taxon>Clostridia</taxon>
        <taxon>Lachnospirales</taxon>
        <taxon>Lachnospiraceae</taxon>
        <taxon>Zhenhengia</taxon>
    </lineage>
</organism>
<dbReference type="GO" id="GO:0004526">
    <property type="term" value="F:ribonuclease P activity"/>
    <property type="evidence" value="ECO:0007669"/>
    <property type="project" value="UniProtKB-UniRule"/>
</dbReference>
<proteinExistence type="inferred from homology"/>
<evidence type="ECO:0000256" key="4">
    <source>
        <dbReference type="ARBA" id="ARBA00022801"/>
    </source>
</evidence>
<evidence type="ECO:0000256" key="7">
    <source>
        <dbReference type="NCBIfam" id="TIGR00188"/>
    </source>
</evidence>
<dbReference type="Proteomes" id="UP000655830">
    <property type="component" value="Unassembled WGS sequence"/>
</dbReference>
<comment type="caution">
    <text evidence="8">The sequence shown here is derived from an EMBL/GenBank/DDBJ whole genome shotgun (WGS) entry which is preliminary data.</text>
</comment>
<dbReference type="SUPFAM" id="SSF54211">
    <property type="entry name" value="Ribosomal protein S5 domain 2-like"/>
    <property type="match status" value="1"/>
</dbReference>
<gene>
    <name evidence="6 8" type="primary">rnpA</name>
    <name evidence="8" type="ORF">H8718_14135</name>
</gene>
<accession>A0A926IEC9</accession>
<evidence type="ECO:0000256" key="3">
    <source>
        <dbReference type="ARBA" id="ARBA00022759"/>
    </source>
</evidence>
<evidence type="ECO:0000313" key="8">
    <source>
        <dbReference type="EMBL" id="MBC8580657.1"/>
    </source>
</evidence>
<dbReference type="PANTHER" id="PTHR33992">
    <property type="entry name" value="RIBONUCLEASE P PROTEIN COMPONENT"/>
    <property type="match status" value="1"/>
</dbReference>
<sequence length="115" mass="13479">MKYTVSLKKTPEFRNVYRRGKSVANRFLVLYKYKNGKDINRLGISVSKKVGNSVVRSRVTRLIRESYRLKEEFIDQPGWDFVIIARSNANNATYNDITDSLEQLLKQQKIFNKNS</sequence>
<dbReference type="InterPro" id="IPR000100">
    <property type="entry name" value="RNase_P"/>
</dbReference>
<dbReference type="InterPro" id="IPR014721">
    <property type="entry name" value="Ribsml_uS5_D2-typ_fold_subgr"/>
</dbReference>
<dbReference type="HAMAP" id="MF_00227">
    <property type="entry name" value="RNase_P"/>
    <property type="match status" value="1"/>
</dbReference>
<dbReference type="Pfam" id="PF00825">
    <property type="entry name" value="Ribonuclease_P"/>
    <property type="match status" value="1"/>
</dbReference>
<comment type="similarity">
    <text evidence="6">Belongs to the RnpA family.</text>
</comment>
<protein>
    <recommendedName>
        <fullName evidence="6 7">Ribonuclease P protein component</fullName>
        <shortName evidence="6">RNase P protein</shortName>
        <shortName evidence="6">RNaseP protein</shortName>
        <ecNumber evidence="6 7">3.1.26.5</ecNumber>
    </recommendedName>
    <alternativeName>
        <fullName evidence="6">Protein C5</fullName>
    </alternativeName>
</protein>
<keyword evidence="1 6" id="KW-0819">tRNA processing</keyword>
<keyword evidence="2 6" id="KW-0540">Nuclease</keyword>
<dbReference type="RefSeq" id="WP_249333379.1">
    <property type="nucleotide sequence ID" value="NZ_JACRSY010000025.1"/>
</dbReference>
<evidence type="ECO:0000256" key="6">
    <source>
        <dbReference type="HAMAP-Rule" id="MF_00227"/>
    </source>
</evidence>
<keyword evidence="5 6" id="KW-0694">RNA-binding</keyword>
<dbReference type="EC" id="3.1.26.5" evidence="6 7"/>
<dbReference type="Gene3D" id="3.30.230.10">
    <property type="match status" value="1"/>
</dbReference>
<evidence type="ECO:0000313" key="9">
    <source>
        <dbReference type="Proteomes" id="UP000655830"/>
    </source>
</evidence>
<dbReference type="NCBIfam" id="TIGR00188">
    <property type="entry name" value="rnpA"/>
    <property type="match status" value="1"/>
</dbReference>
<dbReference type="GO" id="GO:0042781">
    <property type="term" value="F:3'-tRNA processing endoribonuclease activity"/>
    <property type="evidence" value="ECO:0007669"/>
    <property type="project" value="TreeGrafter"/>
</dbReference>
<name>A0A926IEC9_9FIRM</name>
<dbReference type="PANTHER" id="PTHR33992:SF1">
    <property type="entry name" value="RIBONUCLEASE P PROTEIN COMPONENT"/>
    <property type="match status" value="1"/>
</dbReference>